<evidence type="ECO:0000256" key="9">
    <source>
        <dbReference type="SAM" id="MobiDB-lite"/>
    </source>
</evidence>
<reference evidence="12" key="1">
    <citation type="submission" date="2022-11" db="UniProtKB">
        <authorList>
            <consortium name="WormBaseParasite"/>
        </authorList>
    </citation>
    <scope>IDENTIFICATION</scope>
</reference>
<evidence type="ECO:0000256" key="5">
    <source>
        <dbReference type="ARBA" id="ARBA00022801"/>
    </source>
</evidence>
<evidence type="ECO:0000256" key="4">
    <source>
        <dbReference type="ARBA" id="ARBA00022723"/>
    </source>
</evidence>
<comment type="catalytic activity">
    <reaction evidence="7">
        <text>diphospho-myo-inositol polyphosphate + H2O = myo-inositol polyphosphate + phosphate.</text>
        <dbReference type="EC" id="3.6.1.52"/>
    </reaction>
</comment>
<feature type="region of interest" description="Disordered" evidence="9">
    <location>
        <begin position="1"/>
        <end position="36"/>
    </location>
</feature>
<proteinExistence type="inferred from homology"/>
<comment type="similarity">
    <text evidence="2">Belongs to the Nudix hydrolase family. DIPP subfamily.</text>
</comment>
<dbReference type="PRINTS" id="PR00502">
    <property type="entry name" value="NUDIXFAMILY"/>
</dbReference>
<dbReference type="GO" id="GO:0008486">
    <property type="term" value="F:diphosphoinositol-polyphosphate diphosphatase activity"/>
    <property type="evidence" value="ECO:0007669"/>
    <property type="project" value="UniProtKB-EC"/>
</dbReference>
<dbReference type="GO" id="GO:0005737">
    <property type="term" value="C:cytoplasm"/>
    <property type="evidence" value="ECO:0007669"/>
    <property type="project" value="TreeGrafter"/>
</dbReference>
<evidence type="ECO:0000256" key="8">
    <source>
        <dbReference type="RuleBase" id="RU003476"/>
    </source>
</evidence>
<sequence length="183" mass="20475">MCSSAHNISPSAVSQEPSPASQTSNGKTAEGKRIRDGDGYRQRAAALCVRLVDRPGEKDQLQILLVSGRGQKNYWVLPGGGVEGGENTEQAVLREFKEEAGIQGSILAVVGEFTNNDRFHHTTLFMLSAIEIFDDWEDNQYGRQRCWMNTQQAMERIKQSQREMICHGILNARQILLAKQVKQ</sequence>
<dbReference type="InterPro" id="IPR020084">
    <property type="entry name" value="NUDIX_hydrolase_CS"/>
</dbReference>
<feature type="compositionally biased region" description="Polar residues" evidence="9">
    <location>
        <begin position="1"/>
        <end position="27"/>
    </location>
</feature>
<dbReference type="GO" id="GO:0034431">
    <property type="term" value="F:bis(5'-adenosyl)-hexaphosphatase activity"/>
    <property type="evidence" value="ECO:0007669"/>
    <property type="project" value="TreeGrafter"/>
</dbReference>
<evidence type="ECO:0000256" key="3">
    <source>
        <dbReference type="ARBA" id="ARBA00012527"/>
    </source>
</evidence>
<keyword evidence="11" id="KW-1185">Reference proteome</keyword>
<dbReference type="PROSITE" id="PS00893">
    <property type="entry name" value="NUDIX_BOX"/>
    <property type="match status" value="1"/>
</dbReference>
<dbReference type="PANTHER" id="PTHR12629:SF0">
    <property type="entry name" value="DIPHOSPHOINOSITOL-POLYPHOSPHATE DIPHOSPHATASE"/>
    <property type="match status" value="1"/>
</dbReference>
<dbReference type="Pfam" id="PF00293">
    <property type="entry name" value="NUDIX"/>
    <property type="match status" value="1"/>
</dbReference>
<accession>A0A915EQZ8</accession>
<dbReference type="CDD" id="cd04666">
    <property type="entry name" value="NUDIX_DIPP2_like_Nudt4"/>
    <property type="match status" value="1"/>
</dbReference>
<dbReference type="GO" id="GO:0034432">
    <property type="term" value="F:bis(5'-adenosyl)-pentaphosphatase activity"/>
    <property type="evidence" value="ECO:0007669"/>
    <property type="project" value="TreeGrafter"/>
</dbReference>
<dbReference type="AlphaFoldDB" id="A0A915EQZ8"/>
<dbReference type="SUPFAM" id="SSF55811">
    <property type="entry name" value="Nudix"/>
    <property type="match status" value="1"/>
</dbReference>
<keyword evidence="4" id="KW-0479">Metal-binding</keyword>
<evidence type="ECO:0000259" key="10">
    <source>
        <dbReference type="PROSITE" id="PS51462"/>
    </source>
</evidence>
<dbReference type="GO" id="GO:0046872">
    <property type="term" value="F:metal ion binding"/>
    <property type="evidence" value="ECO:0007669"/>
    <property type="project" value="UniProtKB-KW"/>
</dbReference>
<dbReference type="InterPro" id="IPR047198">
    <property type="entry name" value="DDP-like_NUDIX"/>
</dbReference>
<name>A0A915EQZ8_9BILA</name>
<evidence type="ECO:0000313" key="11">
    <source>
        <dbReference type="Proteomes" id="UP000887574"/>
    </source>
</evidence>
<dbReference type="GO" id="GO:0005634">
    <property type="term" value="C:nucleus"/>
    <property type="evidence" value="ECO:0007669"/>
    <property type="project" value="TreeGrafter"/>
</dbReference>
<dbReference type="InterPro" id="IPR015797">
    <property type="entry name" value="NUDIX_hydrolase-like_dom_sf"/>
</dbReference>
<dbReference type="PANTHER" id="PTHR12629">
    <property type="entry name" value="DIPHOSPHOINOSITOL POLYPHOSPHATE PHOSPHOHYDROLASE"/>
    <property type="match status" value="1"/>
</dbReference>
<evidence type="ECO:0000256" key="2">
    <source>
        <dbReference type="ARBA" id="ARBA00008266"/>
    </source>
</evidence>
<dbReference type="GO" id="GO:1901911">
    <property type="term" value="P:adenosine 5'-(hexahydrogen pentaphosphate) catabolic process"/>
    <property type="evidence" value="ECO:0007669"/>
    <property type="project" value="TreeGrafter"/>
</dbReference>
<evidence type="ECO:0000313" key="12">
    <source>
        <dbReference type="WBParaSite" id="jg8010"/>
    </source>
</evidence>
<dbReference type="Gene3D" id="3.90.79.10">
    <property type="entry name" value="Nucleoside Triphosphate Pyrophosphohydrolase"/>
    <property type="match status" value="1"/>
</dbReference>
<dbReference type="PROSITE" id="PS51462">
    <property type="entry name" value="NUDIX"/>
    <property type="match status" value="1"/>
</dbReference>
<dbReference type="GO" id="GO:0071543">
    <property type="term" value="P:diphosphoinositol polyphosphate metabolic process"/>
    <property type="evidence" value="ECO:0007669"/>
    <property type="project" value="TreeGrafter"/>
</dbReference>
<dbReference type="Proteomes" id="UP000887574">
    <property type="component" value="Unplaced"/>
</dbReference>
<dbReference type="GO" id="GO:1901907">
    <property type="term" value="P:diadenosine pentaphosphate catabolic process"/>
    <property type="evidence" value="ECO:0007669"/>
    <property type="project" value="TreeGrafter"/>
</dbReference>
<dbReference type="EC" id="3.6.1.52" evidence="3"/>
<dbReference type="WBParaSite" id="jg8010">
    <property type="protein sequence ID" value="jg8010"/>
    <property type="gene ID" value="jg8010"/>
</dbReference>
<dbReference type="InterPro" id="IPR020476">
    <property type="entry name" value="Nudix_hydrolase"/>
</dbReference>
<comment type="cofactor">
    <cofactor evidence="1">
        <name>Mg(2+)</name>
        <dbReference type="ChEBI" id="CHEBI:18420"/>
    </cofactor>
</comment>
<protein>
    <recommendedName>
        <fullName evidence="3">diphosphoinositol-polyphosphate diphosphatase</fullName>
        <ecNumber evidence="3">3.6.1.52</ecNumber>
    </recommendedName>
</protein>
<dbReference type="InterPro" id="IPR000086">
    <property type="entry name" value="NUDIX_hydrolase_dom"/>
</dbReference>
<evidence type="ECO:0000256" key="6">
    <source>
        <dbReference type="ARBA" id="ARBA00022842"/>
    </source>
</evidence>
<feature type="domain" description="Nudix hydrolase" evidence="10">
    <location>
        <begin position="41"/>
        <end position="170"/>
    </location>
</feature>
<dbReference type="GO" id="GO:1901909">
    <property type="term" value="P:diadenosine hexaphosphate catabolic process"/>
    <property type="evidence" value="ECO:0007669"/>
    <property type="project" value="TreeGrafter"/>
</dbReference>
<evidence type="ECO:0000256" key="7">
    <source>
        <dbReference type="ARBA" id="ARBA00033994"/>
    </source>
</evidence>
<keyword evidence="6" id="KW-0460">Magnesium</keyword>
<dbReference type="GO" id="GO:0000298">
    <property type="term" value="F:endopolyphosphatase activity"/>
    <property type="evidence" value="ECO:0007669"/>
    <property type="project" value="TreeGrafter"/>
</dbReference>
<evidence type="ECO:0000256" key="1">
    <source>
        <dbReference type="ARBA" id="ARBA00001946"/>
    </source>
</evidence>
<organism evidence="11 12">
    <name type="scientific">Ditylenchus dipsaci</name>
    <dbReference type="NCBI Taxonomy" id="166011"/>
    <lineage>
        <taxon>Eukaryota</taxon>
        <taxon>Metazoa</taxon>
        <taxon>Ecdysozoa</taxon>
        <taxon>Nematoda</taxon>
        <taxon>Chromadorea</taxon>
        <taxon>Rhabditida</taxon>
        <taxon>Tylenchina</taxon>
        <taxon>Tylenchomorpha</taxon>
        <taxon>Sphaerularioidea</taxon>
        <taxon>Anguinidae</taxon>
        <taxon>Anguininae</taxon>
        <taxon>Ditylenchus</taxon>
    </lineage>
</organism>
<keyword evidence="5 8" id="KW-0378">Hydrolase</keyword>